<feature type="region of interest" description="Disordered" evidence="1">
    <location>
        <begin position="618"/>
        <end position="637"/>
    </location>
</feature>
<dbReference type="GeneID" id="73472252"/>
<protein>
    <submittedName>
        <fullName evidence="2">Uncharacterized protein</fullName>
    </submittedName>
</protein>
<evidence type="ECO:0000313" key="2">
    <source>
        <dbReference type="EMBL" id="KAG7661080.1"/>
    </source>
</evidence>
<reference evidence="2 3" key="1">
    <citation type="journal article" date="2021" name="DNA Res.">
        <title>Genome analysis of Candida subhashii reveals its hybrid nature and dual mitochondrial genome conformations.</title>
        <authorList>
            <person name="Mixao V."/>
            <person name="Hegedusova E."/>
            <person name="Saus E."/>
            <person name="Pryszcz L.P."/>
            <person name="Cillingova A."/>
            <person name="Nosek J."/>
            <person name="Gabaldon T."/>
        </authorList>
    </citation>
    <scope>NUCLEOTIDE SEQUENCE [LARGE SCALE GENOMIC DNA]</scope>
    <source>
        <strain evidence="2 3">CBS 10753</strain>
    </source>
</reference>
<organism evidence="2 3">
    <name type="scientific">[Candida] subhashii</name>
    <dbReference type="NCBI Taxonomy" id="561895"/>
    <lineage>
        <taxon>Eukaryota</taxon>
        <taxon>Fungi</taxon>
        <taxon>Dikarya</taxon>
        <taxon>Ascomycota</taxon>
        <taxon>Saccharomycotina</taxon>
        <taxon>Pichiomycetes</taxon>
        <taxon>Debaryomycetaceae</taxon>
        <taxon>Spathaspora</taxon>
    </lineage>
</organism>
<dbReference type="InterPro" id="IPR021861">
    <property type="entry name" value="THO_THOC1"/>
</dbReference>
<gene>
    <name evidence="2" type="ORF">J8A68_005452</name>
</gene>
<evidence type="ECO:0000256" key="1">
    <source>
        <dbReference type="SAM" id="MobiDB-lite"/>
    </source>
</evidence>
<evidence type="ECO:0000313" key="3">
    <source>
        <dbReference type="Proteomes" id="UP000694255"/>
    </source>
</evidence>
<proteinExistence type="predicted"/>
<sequence>MNDQLEKPIANVKRIIETGVDEIVTKNSEKNFVLEEVQPELFSNIGDEFKTILDGSTFDYKLHVDSLGDLAEEDVKKVDNLNYDLDNKAREMIVCSAFQGVISDILAEFLQIDGNESAKSKSYNKLAAVLDLEIYIYVEVFKSARHIYFDSLSQISKFLFAISTSEIEYFWTYLESREKLIKEKIFDRQTIGDRISVLEICNYLTDKYQFKDSQGKSDSYKKDSFNDRFHFRVRIFVTNLFSFEDNTGLNKHFHIANRVVPHIQPQYRGKSVLVDDLLAVQKVFNDPFYYLKKANFKELKTMTEKITNVFNFITQDEPQPPVDQFAIHPPKPESEQQYLTKKYSDLLYIPETYYISPFPGTKDRKEHTNLQIEDQKFITNQFKSKKAKLQFLLQAHIIVSLFLELGWEDKERFLSGLKAPTNVKHLTDESLSEAFRKSLVKIKVNILNHLKSSMDNQFAYFLQHIIITERIWWGWLIYGKDPKTNEPYFLNKLLTAEEIKEVEDKFKDIFPYKPNKYFNTYVTPQLTRRMRTQRGIAKLHNPHEFSAELAHAKIDQLTDSIQECEDEEMRDSMIEERSILLWKRLRKERSRKWLEFGNALKPDIFEKDKFMTAEEAKLERKRAASEGDGNDSKRIKV</sequence>
<dbReference type="AlphaFoldDB" id="A0A8J5QGQ5"/>
<dbReference type="Proteomes" id="UP000694255">
    <property type="component" value="Unassembled WGS sequence"/>
</dbReference>
<dbReference type="OrthoDB" id="4082726at2759"/>
<accession>A0A8J5QGQ5</accession>
<dbReference type="EMBL" id="JAGSYN010000270">
    <property type="protein sequence ID" value="KAG7661080.1"/>
    <property type="molecule type" value="Genomic_DNA"/>
</dbReference>
<comment type="caution">
    <text evidence="2">The sequence shown here is derived from an EMBL/GenBank/DDBJ whole genome shotgun (WGS) entry which is preliminary data.</text>
</comment>
<dbReference type="Pfam" id="PF11957">
    <property type="entry name" value="efThoc1"/>
    <property type="match status" value="1"/>
</dbReference>
<name>A0A8J5QGQ5_9ASCO</name>
<keyword evidence="3" id="KW-1185">Reference proteome</keyword>
<dbReference type="RefSeq" id="XP_049261313.1">
    <property type="nucleotide sequence ID" value="XM_049409520.1"/>
</dbReference>